<evidence type="ECO:0000259" key="3">
    <source>
        <dbReference type="Pfam" id="PF13026"/>
    </source>
</evidence>
<dbReference type="CDD" id="cd12797">
    <property type="entry name" value="M23_peptidase"/>
    <property type="match status" value="1"/>
</dbReference>
<protein>
    <submittedName>
        <fullName evidence="4">Peptidase M23</fullName>
    </submittedName>
</protein>
<evidence type="ECO:0000313" key="4">
    <source>
        <dbReference type="EMBL" id="GGG97740.1"/>
    </source>
</evidence>
<comment type="caution">
    <text evidence="4">The sequence shown here is derived from an EMBL/GenBank/DDBJ whole genome shotgun (WGS) entry which is preliminary data.</text>
</comment>
<keyword evidence="1" id="KW-0732">Signal</keyword>
<evidence type="ECO:0000313" key="5">
    <source>
        <dbReference type="Proteomes" id="UP000633278"/>
    </source>
</evidence>
<dbReference type="AlphaFoldDB" id="A0A917MDS2"/>
<feature type="chain" id="PRO_5038077335" evidence="1">
    <location>
        <begin position="19"/>
        <end position="321"/>
    </location>
</feature>
<sequence>MKKASIIILFIIPFFTFAQSEKQASKKIASEFKKFYNLEAYQEVFNLFSPEMKAALPLDKTNEFFKGIKSQAGKIKHLEFIKYINGSFASYKTDFENGFFSIDISVDSSYKINGFMVKPYKENTHPKLVRNTSKLILPFKGEWDVVWGGDTKELNYHVEHPAQKNAFDMVIRDQQGKSYRTDGLTNEDYYAFGKELIAPTDAEVVLVVDGIKDNIPGEMNAIYIPGNTVILKTVNNEYLFFAHFKQHSIVVKQGQKIKQGELLGLCGNSGNSSEAHLHFHIQNTEDMNHATGAKSYFSDILVNGELKKEYSPIQGQKVKNQ</sequence>
<reference evidence="4" key="1">
    <citation type="journal article" date="2014" name="Int. J. Syst. Evol. Microbiol.">
        <title>Complete genome sequence of Corynebacterium casei LMG S-19264T (=DSM 44701T), isolated from a smear-ripened cheese.</title>
        <authorList>
            <consortium name="US DOE Joint Genome Institute (JGI-PGF)"/>
            <person name="Walter F."/>
            <person name="Albersmeier A."/>
            <person name="Kalinowski J."/>
            <person name="Ruckert C."/>
        </authorList>
    </citation>
    <scope>NUCLEOTIDE SEQUENCE</scope>
    <source>
        <strain evidence="4">CGMCC 1.15763</strain>
    </source>
</reference>
<dbReference type="PANTHER" id="PTHR21666:SF270">
    <property type="entry name" value="MUREIN HYDROLASE ACTIVATOR ENVC"/>
    <property type="match status" value="1"/>
</dbReference>
<dbReference type="SUPFAM" id="SSF51261">
    <property type="entry name" value="Duplicated hybrid motif"/>
    <property type="match status" value="1"/>
</dbReference>
<dbReference type="InterPro" id="IPR011055">
    <property type="entry name" value="Dup_hybrid_motif"/>
</dbReference>
<dbReference type="Gene3D" id="3.10.450.590">
    <property type="match status" value="1"/>
</dbReference>
<feature type="domain" description="M23ase beta-sheet core" evidence="2">
    <location>
        <begin position="214"/>
        <end position="285"/>
    </location>
</feature>
<feature type="signal peptide" evidence="1">
    <location>
        <begin position="1"/>
        <end position="18"/>
    </location>
</feature>
<evidence type="ECO:0000259" key="2">
    <source>
        <dbReference type="Pfam" id="PF01551"/>
    </source>
</evidence>
<accession>A0A917MDS2</accession>
<feature type="domain" description="DUF3887" evidence="3">
    <location>
        <begin position="29"/>
        <end position="115"/>
    </location>
</feature>
<dbReference type="InterPro" id="IPR016047">
    <property type="entry name" value="M23ase_b-sheet_dom"/>
</dbReference>
<dbReference type="RefSeq" id="WP_188598675.1">
    <property type="nucleotide sequence ID" value="NZ_BMJW01000002.1"/>
</dbReference>
<evidence type="ECO:0000256" key="1">
    <source>
        <dbReference type="SAM" id="SignalP"/>
    </source>
</evidence>
<name>A0A917MDS2_9FLAO</name>
<dbReference type="EMBL" id="BMJW01000002">
    <property type="protein sequence ID" value="GGG97740.1"/>
    <property type="molecule type" value="Genomic_DNA"/>
</dbReference>
<dbReference type="Gene3D" id="2.70.70.10">
    <property type="entry name" value="Glucose Permease (Domain IIA)"/>
    <property type="match status" value="1"/>
</dbReference>
<keyword evidence="5" id="KW-1185">Reference proteome</keyword>
<dbReference type="Pfam" id="PF01551">
    <property type="entry name" value="Peptidase_M23"/>
    <property type="match status" value="1"/>
</dbReference>
<gene>
    <name evidence="4" type="ORF">GCM10011416_14720</name>
</gene>
<dbReference type="InterPro" id="IPR050570">
    <property type="entry name" value="Cell_wall_metabolism_enzyme"/>
</dbReference>
<reference evidence="4" key="2">
    <citation type="submission" date="2020-09" db="EMBL/GenBank/DDBJ databases">
        <authorList>
            <person name="Sun Q."/>
            <person name="Zhou Y."/>
        </authorList>
    </citation>
    <scope>NUCLEOTIDE SEQUENCE</scope>
    <source>
        <strain evidence="4">CGMCC 1.15763</strain>
    </source>
</reference>
<dbReference type="Proteomes" id="UP000633278">
    <property type="component" value="Unassembled WGS sequence"/>
</dbReference>
<proteinExistence type="predicted"/>
<dbReference type="InterPro" id="IPR024981">
    <property type="entry name" value="DUF3887"/>
</dbReference>
<dbReference type="Pfam" id="PF13026">
    <property type="entry name" value="DUF3887"/>
    <property type="match status" value="1"/>
</dbReference>
<dbReference type="GO" id="GO:0004222">
    <property type="term" value="F:metalloendopeptidase activity"/>
    <property type="evidence" value="ECO:0007669"/>
    <property type="project" value="TreeGrafter"/>
</dbReference>
<organism evidence="4 5">
    <name type="scientific">Polaribacter pacificus</name>
    <dbReference type="NCBI Taxonomy" id="1775173"/>
    <lineage>
        <taxon>Bacteria</taxon>
        <taxon>Pseudomonadati</taxon>
        <taxon>Bacteroidota</taxon>
        <taxon>Flavobacteriia</taxon>
        <taxon>Flavobacteriales</taxon>
        <taxon>Flavobacteriaceae</taxon>
    </lineage>
</organism>
<dbReference type="PANTHER" id="PTHR21666">
    <property type="entry name" value="PEPTIDASE-RELATED"/>
    <property type="match status" value="1"/>
</dbReference>